<evidence type="ECO:0000256" key="8">
    <source>
        <dbReference type="SAM" id="MobiDB-lite"/>
    </source>
</evidence>
<feature type="region of interest" description="Disordered" evidence="8">
    <location>
        <begin position="787"/>
        <end position="809"/>
    </location>
</feature>
<evidence type="ECO:0000256" key="6">
    <source>
        <dbReference type="PROSITE-ProRule" id="PRU00023"/>
    </source>
</evidence>
<dbReference type="PROSITE" id="PS50103">
    <property type="entry name" value="ZF_C3H1"/>
    <property type="match status" value="1"/>
</dbReference>
<dbReference type="Gene3D" id="1.25.40.20">
    <property type="entry name" value="Ankyrin repeat-containing domain"/>
    <property type="match status" value="2"/>
</dbReference>
<dbReference type="InterPro" id="IPR036770">
    <property type="entry name" value="Ankyrin_rpt-contain_sf"/>
</dbReference>
<evidence type="ECO:0000313" key="12">
    <source>
        <dbReference type="Proteomes" id="UP000796880"/>
    </source>
</evidence>
<proteinExistence type="predicted"/>
<dbReference type="Pfam" id="PF18044">
    <property type="entry name" value="zf-CCCH_4"/>
    <property type="match status" value="1"/>
</dbReference>
<dbReference type="EMBL" id="VOIH02000006">
    <property type="protein sequence ID" value="KAF3444784.1"/>
    <property type="molecule type" value="Genomic_DNA"/>
</dbReference>
<dbReference type="SMART" id="SM00248">
    <property type="entry name" value="ANK"/>
    <property type="match status" value="5"/>
</dbReference>
<dbReference type="InterPro" id="IPR036855">
    <property type="entry name" value="Znf_CCCH_sf"/>
</dbReference>
<reference evidence="11" key="1">
    <citation type="submission" date="2020-03" db="EMBL/GenBank/DDBJ databases">
        <title>A high-quality chromosome-level genome assembly of a woody plant with both climbing and erect habits, Rhamnella rubrinervis.</title>
        <authorList>
            <person name="Lu Z."/>
            <person name="Yang Y."/>
            <person name="Zhu X."/>
            <person name="Sun Y."/>
        </authorList>
    </citation>
    <scope>NUCLEOTIDE SEQUENCE</scope>
    <source>
        <strain evidence="11">BYM</strain>
        <tissue evidence="11">Leaf</tissue>
    </source>
</reference>
<feature type="domain" description="C3H1-type" evidence="9">
    <location>
        <begin position="517"/>
        <end position="545"/>
    </location>
</feature>
<evidence type="ECO:0000256" key="5">
    <source>
        <dbReference type="ARBA" id="ARBA00023043"/>
    </source>
</evidence>
<dbReference type="InterPro" id="IPR000571">
    <property type="entry name" value="Znf_CCCH"/>
</dbReference>
<evidence type="ECO:0000259" key="9">
    <source>
        <dbReference type="PROSITE" id="PS50103"/>
    </source>
</evidence>
<comment type="caution">
    <text evidence="11">The sequence shown here is derived from an EMBL/GenBank/DDBJ whole genome shotgun (WGS) entry which is preliminary data.</text>
</comment>
<keyword evidence="12" id="KW-1185">Reference proteome</keyword>
<keyword evidence="2" id="KW-0677">Repeat</keyword>
<organism evidence="11 12">
    <name type="scientific">Rhamnella rubrinervis</name>
    <dbReference type="NCBI Taxonomy" id="2594499"/>
    <lineage>
        <taxon>Eukaryota</taxon>
        <taxon>Viridiplantae</taxon>
        <taxon>Streptophyta</taxon>
        <taxon>Embryophyta</taxon>
        <taxon>Tracheophyta</taxon>
        <taxon>Spermatophyta</taxon>
        <taxon>Magnoliopsida</taxon>
        <taxon>eudicotyledons</taxon>
        <taxon>Gunneridae</taxon>
        <taxon>Pentapetalae</taxon>
        <taxon>rosids</taxon>
        <taxon>fabids</taxon>
        <taxon>Rosales</taxon>
        <taxon>Rhamnaceae</taxon>
        <taxon>rhamnoid group</taxon>
        <taxon>Rhamneae</taxon>
        <taxon>Rhamnella</taxon>
    </lineage>
</organism>
<sequence length="991" mass="111217">MEIQSFGVTEPFKSLPKCSFSAFVPENIAPRDDVLRSSKKEDFRVNEDRKSVFESICQDDKTQLVSSLKGLFKTYSEPVDRGIVSKFLHLCCVFDSVECASALLCGELSTVPLVNHINEMGKTALHTAAESHSSRCVGLLLKKRARTDLRTKDGRAQLALELSLSSTRMDVIWSPDAYSIQDLIVFLREKDLTSVRLLTENTKEAAEVACAKAVEGRIVALGALLLVAPEKVNEWSIHICDTDSGSMAKMSICECVVREALSLGHEKTPSKRAKNYCSTESEKAKKRKLMLCEIELLLLFGAAAQTSCTDKKVTSLLIRAVQAGDEAVTELLLKTNRDINDVDVDGNSALHWSLKAFRGSCLQDIKFLWLLLKHGAKVSQRNKLGLTALHVAASNGNLQALQILLLEDPDGINYKTEMKETPLFYAVKNDHMDCAELLLCWGANTEVLNLRRQRPIDLAVSQDMRFMLNPANHSLVSRKSIQRKNTACLQGNEVFDAREALLTMTDEVTTLKRISPSLKSEICKYFTSPSGCVRGDKCFFEHGEEEHRQMKQGTYLNHSHAANKFKRKIFVGGIPPSVDSDEKSASAAVQAHYFSIMDRHVEIKSIVPKCFLMADRLQKPSPRLHEPEKNHQCQPPPSPPTPEEKNMEQTKPDESSWVDKLLSEQPKTYSNESQIHKSTGSEEQSMPKWLRIFKKWFPSFLEEMSNHPREGEYALSSLKGDFRTKFGLELDHASLGYSKLSDFIKCSDLCCIKVVPIGRNAGFANHMVLSAKPRKPHQQRVHKLRIPNTSPRAPSIDDGNGGNSNDSKCLQDLSSGYSGGVSNEEENPFSGYSKVNSSQADKLPYLHYRLLNFSKQDPSFNEKCEVGMGDNDNVGGDVKEVNWNDNRHRQPHLVLEALLRKRKNSSVYFLREFDFYNDYKKSITVGKCFGCKQGNMLWANFPCKHSLWCTDCKVYAKRAAGAFAHLCVVCDVEVQKIDLVLCPEYFRPIGD</sequence>
<dbReference type="InterPro" id="IPR041367">
    <property type="entry name" value="Znf-CCCH_4"/>
</dbReference>
<feature type="compositionally biased region" description="Basic and acidic residues" evidence="8">
    <location>
        <begin position="642"/>
        <end position="654"/>
    </location>
</feature>
<dbReference type="GO" id="GO:0008270">
    <property type="term" value="F:zinc ion binding"/>
    <property type="evidence" value="ECO:0007669"/>
    <property type="project" value="UniProtKB-KW"/>
</dbReference>
<dbReference type="PANTHER" id="PTHR24203:SF86">
    <property type="entry name" value="PROTEASOME 26S SUBUNIT, NON-ATPASE 10"/>
    <property type="match status" value="1"/>
</dbReference>
<keyword evidence="3 7" id="KW-0863">Zinc-finger</keyword>
<keyword evidence="1 7" id="KW-0479">Metal-binding</keyword>
<feature type="domain" description="HTH OST-type" evidence="10">
    <location>
        <begin position="689"/>
        <end position="773"/>
    </location>
</feature>
<keyword evidence="4 7" id="KW-0862">Zinc</keyword>
<protein>
    <submittedName>
        <fullName evidence="11">Uncharacterized protein</fullName>
    </submittedName>
</protein>
<name>A0A8K0MFR5_9ROSA</name>
<dbReference type="Gene3D" id="4.10.1000.10">
    <property type="entry name" value="Zinc finger, CCCH-type"/>
    <property type="match status" value="1"/>
</dbReference>
<feature type="zinc finger region" description="C3H1-type" evidence="7">
    <location>
        <begin position="517"/>
        <end position="545"/>
    </location>
</feature>
<evidence type="ECO:0000256" key="3">
    <source>
        <dbReference type="ARBA" id="ARBA00022771"/>
    </source>
</evidence>
<feature type="region of interest" description="Disordered" evidence="8">
    <location>
        <begin position="621"/>
        <end position="656"/>
    </location>
</feature>
<dbReference type="PANTHER" id="PTHR24203">
    <property type="entry name" value="ANKYRIN REPEAT FAMILY PROTEIN"/>
    <property type="match status" value="1"/>
</dbReference>
<keyword evidence="5 6" id="KW-0040">ANK repeat</keyword>
<dbReference type="PROSITE" id="PS51644">
    <property type="entry name" value="HTH_OST"/>
    <property type="match status" value="1"/>
</dbReference>
<accession>A0A8K0MFR5</accession>
<dbReference type="InterPro" id="IPR002110">
    <property type="entry name" value="Ankyrin_rpt"/>
</dbReference>
<dbReference type="Pfam" id="PF12796">
    <property type="entry name" value="Ank_2"/>
    <property type="match status" value="2"/>
</dbReference>
<evidence type="ECO:0000259" key="10">
    <source>
        <dbReference type="PROSITE" id="PS51644"/>
    </source>
</evidence>
<feature type="repeat" description="ANK" evidence="6">
    <location>
        <begin position="418"/>
        <end position="450"/>
    </location>
</feature>
<dbReference type="AlphaFoldDB" id="A0A8K0MFR5"/>
<feature type="repeat" description="ANK" evidence="6">
    <location>
        <begin position="120"/>
        <end position="152"/>
    </location>
</feature>
<dbReference type="Pfam" id="PF12872">
    <property type="entry name" value="OST-HTH"/>
    <property type="match status" value="1"/>
</dbReference>
<evidence type="ECO:0000256" key="4">
    <source>
        <dbReference type="ARBA" id="ARBA00022833"/>
    </source>
</evidence>
<dbReference type="Proteomes" id="UP000796880">
    <property type="component" value="Unassembled WGS sequence"/>
</dbReference>
<gene>
    <name evidence="11" type="ORF">FNV43_RR14477</name>
</gene>
<evidence type="ECO:0000313" key="11">
    <source>
        <dbReference type="EMBL" id="KAF3444784.1"/>
    </source>
</evidence>
<dbReference type="GO" id="GO:0010468">
    <property type="term" value="P:regulation of gene expression"/>
    <property type="evidence" value="ECO:0007669"/>
    <property type="project" value="UniProtKB-ARBA"/>
</dbReference>
<evidence type="ECO:0000256" key="2">
    <source>
        <dbReference type="ARBA" id="ARBA00022737"/>
    </source>
</evidence>
<dbReference type="SMART" id="SM00356">
    <property type="entry name" value="ZnF_C3H1"/>
    <property type="match status" value="1"/>
</dbReference>
<dbReference type="SUPFAM" id="SSF90229">
    <property type="entry name" value="CCCH zinc finger"/>
    <property type="match status" value="1"/>
</dbReference>
<feature type="repeat" description="ANK" evidence="6">
    <location>
        <begin position="384"/>
        <end position="405"/>
    </location>
</feature>
<dbReference type="PROSITE" id="PS50297">
    <property type="entry name" value="ANK_REP_REGION"/>
    <property type="match status" value="1"/>
</dbReference>
<dbReference type="SUPFAM" id="SSF48403">
    <property type="entry name" value="Ankyrin repeat"/>
    <property type="match status" value="1"/>
</dbReference>
<evidence type="ECO:0000256" key="1">
    <source>
        <dbReference type="ARBA" id="ARBA00022723"/>
    </source>
</evidence>
<evidence type="ECO:0000256" key="7">
    <source>
        <dbReference type="PROSITE-ProRule" id="PRU00723"/>
    </source>
</evidence>
<dbReference type="InterPro" id="IPR025605">
    <property type="entry name" value="OST-HTH/LOTUS_dom"/>
</dbReference>
<dbReference type="OrthoDB" id="673776at2759"/>
<dbReference type="PROSITE" id="PS50088">
    <property type="entry name" value="ANK_REPEAT"/>
    <property type="match status" value="3"/>
</dbReference>